<dbReference type="EMBL" id="CM007384">
    <property type="protein sequence ID" value="ONK72977.1"/>
    <property type="molecule type" value="Genomic_DNA"/>
</dbReference>
<sequence length="639" mass="69432">MGVLGDKSSWCFCSGGGKSERVKGSIFSGKSPAMAEISGGGTGFLIHRSLLLTTHANIPSVAVAEAAEVRINRGRDLACLVPLRFFITSSILDLTIVGFDTVDADSAAQGHQPHYIKTCCNPALDLGSIVYMLGHTDKKELVVGEGKLVIATDNLIKLSTDGVTWSPGSAGFDVQGNLAFMVCDPMKLATSPTAKSSASTSSSSSLSRKKDSSMQFGIPIPIIRDWFHQHWEGSLDELSKPKLPLIRLMSSGQKSEHSSASFTQRRVFKSTEGENDDFSSSSQIDSKPRFALGSNNSANANTSHEQGIPTPEIFESPKLTSGPLRRKETSPNHLLDTNCPPRIPRSIVLPLPLKQLLMDSNENNAKDPKSANPAREDYNPQLGHCMLRYGQDGDCCSEVMSSSSPIEASGAHDDEDGFSSGADTMHSAETMESRNFPSPKENRFQKVGRSQSCVNYSRWNSSSTQRNSAARRAALQKQQSMVPMRKTRSQAASLPQRSHDYFSPTVSSSMKKRNSSEQPPRPRESAAQASPRNEDRLIKITKPNTDAHFFRTSCNQQWNSAHLQNKENSKSSRSLSEMATKAIAGLGSERADPEWLIGYVAVDGIAARRRDTHPLGPAAARAHGAYLEVVELSPELGLH</sequence>
<dbReference type="Gramene" id="ONK72977">
    <property type="protein sequence ID" value="ONK72977"/>
    <property type="gene ID" value="A4U43_C04F25650"/>
</dbReference>
<evidence type="ECO:0000256" key="1">
    <source>
        <dbReference type="SAM" id="MobiDB-lite"/>
    </source>
</evidence>
<reference evidence="3" key="1">
    <citation type="journal article" date="2017" name="Nat. Commun.">
        <title>The asparagus genome sheds light on the origin and evolution of a young Y chromosome.</title>
        <authorList>
            <person name="Harkess A."/>
            <person name="Zhou J."/>
            <person name="Xu C."/>
            <person name="Bowers J.E."/>
            <person name="Van der Hulst R."/>
            <person name="Ayyampalayam S."/>
            <person name="Mercati F."/>
            <person name="Riccardi P."/>
            <person name="McKain M.R."/>
            <person name="Kakrana A."/>
            <person name="Tang H."/>
            <person name="Ray J."/>
            <person name="Groenendijk J."/>
            <person name="Arikit S."/>
            <person name="Mathioni S.M."/>
            <person name="Nakano M."/>
            <person name="Shan H."/>
            <person name="Telgmann-Rauber A."/>
            <person name="Kanno A."/>
            <person name="Yue Z."/>
            <person name="Chen H."/>
            <person name="Li W."/>
            <person name="Chen Y."/>
            <person name="Xu X."/>
            <person name="Zhang Y."/>
            <person name="Luo S."/>
            <person name="Chen H."/>
            <person name="Gao J."/>
            <person name="Mao Z."/>
            <person name="Pires J.C."/>
            <person name="Luo M."/>
            <person name="Kudrna D."/>
            <person name="Wing R.A."/>
            <person name="Meyers B.C."/>
            <person name="Yi K."/>
            <person name="Kong H."/>
            <person name="Lavrijsen P."/>
            <person name="Sunseri F."/>
            <person name="Falavigna A."/>
            <person name="Ye Y."/>
            <person name="Leebens-Mack J.H."/>
            <person name="Chen G."/>
        </authorList>
    </citation>
    <scope>NUCLEOTIDE SEQUENCE [LARGE SCALE GENOMIC DNA]</scope>
    <source>
        <strain evidence="3">cv. DH0086</strain>
    </source>
</reference>
<feature type="compositionally biased region" description="Polar residues" evidence="1">
    <location>
        <begin position="293"/>
        <end position="305"/>
    </location>
</feature>
<protein>
    <submittedName>
        <fullName evidence="2">Uncharacterized protein</fullName>
    </submittedName>
</protein>
<feature type="compositionally biased region" description="Low complexity" evidence="1">
    <location>
        <begin position="190"/>
        <end position="206"/>
    </location>
</feature>
<feature type="compositionally biased region" description="Polar residues" evidence="1">
    <location>
        <begin position="448"/>
        <end position="468"/>
    </location>
</feature>
<dbReference type="PANTHER" id="PTHR35729:SF1">
    <property type="entry name" value="T1B9.12 PROTEIN"/>
    <property type="match status" value="1"/>
</dbReference>
<organism evidence="2 3">
    <name type="scientific">Asparagus officinalis</name>
    <name type="common">Garden asparagus</name>
    <dbReference type="NCBI Taxonomy" id="4686"/>
    <lineage>
        <taxon>Eukaryota</taxon>
        <taxon>Viridiplantae</taxon>
        <taxon>Streptophyta</taxon>
        <taxon>Embryophyta</taxon>
        <taxon>Tracheophyta</taxon>
        <taxon>Spermatophyta</taxon>
        <taxon>Magnoliopsida</taxon>
        <taxon>Liliopsida</taxon>
        <taxon>Asparagales</taxon>
        <taxon>Asparagaceae</taxon>
        <taxon>Asparagoideae</taxon>
        <taxon>Asparagus</taxon>
    </lineage>
</organism>
<accession>A0A5P1F6D7</accession>
<feature type="region of interest" description="Disordered" evidence="1">
    <location>
        <begin position="398"/>
        <end position="536"/>
    </location>
</feature>
<feature type="region of interest" description="Disordered" evidence="1">
    <location>
        <begin position="190"/>
        <end position="212"/>
    </location>
</feature>
<dbReference type="AlphaFoldDB" id="A0A5P1F6D7"/>
<gene>
    <name evidence="2" type="ORF">A4U43_C04F25650</name>
</gene>
<evidence type="ECO:0000313" key="2">
    <source>
        <dbReference type="EMBL" id="ONK72977.1"/>
    </source>
</evidence>
<evidence type="ECO:0000313" key="3">
    <source>
        <dbReference type="Proteomes" id="UP000243459"/>
    </source>
</evidence>
<name>A0A5P1F6D7_ASPOF</name>
<keyword evidence="3" id="KW-1185">Reference proteome</keyword>
<feature type="region of interest" description="Disordered" evidence="1">
    <location>
        <begin position="254"/>
        <end position="341"/>
    </location>
</feature>
<proteinExistence type="predicted"/>
<dbReference type="Proteomes" id="UP000243459">
    <property type="component" value="Chromosome 4"/>
</dbReference>
<dbReference type="PANTHER" id="PTHR35729">
    <property type="entry name" value="T1B9.12 PROTEIN"/>
    <property type="match status" value="1"/>
</dbReference>
<dbReference type="OMA" id="CFCKGVG"/>
<feature type="compositionally biased region" description="Polar residues" evidence="1">
    <location>
        <begin position="254"/>
        <end position="264"/>
    </location>
</feature>